<evidence type="ECO:0000256" key="3">
    <source>
        <dbReference type="ARBA" id="ARBA00023125"/>
    </source>
</evidence>
<feature type="domain" description="HTH luxR-type" evidence="6">
    <location>
        <begin position="144"/>
        <end position="211"/>
    </location>
</feature>
<accession>A0A8J3B3F6</accession>
<dbReference type="CDD" id="cd06170">
    <property type="entry name" value="LuxR_C_like"/>
    <property type="match status" value="1"/>
</dbReference>
<keyword evidence="4" id="KW-0804">Transcription</keyword>
<organism evidence="8 9">
    <name type="scientific">Oxalicibacterium solurbis</name>
    <dbReference type="NCBI Taxonomy" id="69280"/>
    <lineage>
        <taxon>Bacteria</taxon>
        <taxon>Pseudomonadati</taxon>
        <taxon>Pseudomonadota</taxon>
        <taxon>Betaproteobacteria</taxon>
        <taxon>Burkholderiales</taxon>
        <taxon>Oxalobacteraceae</taxon>
        <taxon>Oxalicibacterium</taxon>
    </lineage>
</organism>
<name>A0A8J3B3F6_9BURK</name>
<dbReference type="PROSITE" id="PS50043">
    <property type="entry name" value="HTH_LUXR_2"/>
    <property type="match status" value="1"/>
</dbReference>
<keyword evidence="2" id="KW-0805">Transcription regulation</keyword>
<dbReference type="AlphaFoldDB" id="A0A8J3B3F6"/>
<feature type="domain" description="Response regulatory" evidence="7">
    <location>
        <begin position="7"/>
        <end position="123"/>
    </location>
</feature>
<dbReference type="GO" id="GO:0000160">
    <property type="term" value="P:phosphorelay signal transduction system"/>
    <property type="evidence" value="ECO:0007669"/>
    <property type="project" value="InterPro"/>
</dbReference>
<sequence>MTRGMIRVFIADDHAIIRDGLKQIISFVSNMEVAGEAGDGDEVLQKVRTVQFDVLVLDMSMPGKSGIALIQQIKAIRPALPILVLSMHQESQYAVQAMRAGAAGYITKNTASSQLIEGIRRVAEGGSFVSPGISEKLIRQMHKPDADLPHTQLTPREFQIFNMLVEGHSVNDIARILSLSNKTISTHKAAILQKMEASTTANLVYYAMKHGLINEGYD</sequence>
<dbReference type="Proteomes" id="UP000627205">
    <property type="component" value="Unassembled WGS sequence"/>
</dbReference>
<evidence type="ECO:0000256" key="2">
    <source>
        <dbReference type="ARBA" id="ARBA00023015"/>
    </source>
</evidence>
<dbReference type="PROSITE" id="PS00622">
    <property type="entry name" value="HTH_LUXR_1"/>
    <property type="match status" value="1"/>
</dbReference>
<dbReference type="Pfam" id="PF00196">
    <property type="entry name" value="GerE"/>
    <property type="match status" value="1"/>
</dbReference>
<keyword evidence="9" id="KW-1185">Reference proteome</keyword>
<comment type="caution">
    <text evidence="8">The sequence shown here is derived from an EMBL/GenBank/DDBJ whole genome shotgun (WGS) entry which is preliminary data.</text>
</comment>
<evidence type="ECO:0000313" key="9">
    <source>
        <dbReference type="Proteomes" id="UP000627205"/>
    </source>
</evidence>
<evidence type="ECO:0000256" key="1">
    <source>
        <dbReference type="ARBA" id="ARBA00022553"/>
    </source>
</evidence>
<dbReference type="Pfam" id="PF00072">
    <property type="entry name" value="Response_reg"/>
    <property type="match status" value="1"/>
</dbReference>
<proteinExistence type="predicted"/>
<keyword evidence="3 8" id="KW-0238">DNA-binding</keyword>
<dbReference type="SMART" id="SM00448">
    <property type="entry name" value="REC"/>
    <property type="match status" value="1"/>
</dbReference>
<dbReference type="Gene3D" id="3.40.50.2300">
    <property type="match status" value="1"/>
</dbReference>
<evidence type="ECO:0000313" key="8">
    <source>
        <dbReference type="EMBL" id="GGI54089.1"/>
    </source>
</evidence>
<dbReference type="EMBL" id="BMDP01000002">
    <property type="protein sequence ID" value="GGI54089.1"/>
    <property type="molecule type" value="Genomic_DNA"/>
</dbReference>
<evidence type="ECO:0000256" key="4">
    <source>
        <dbReference type="ARBA" id="ARBA00023163"/>
    </source>
</evidence>
<dbReference type="PRINTS" id="PR00038">
    <property type="entry name" value="HTHLUXR"/>
</dbReference>
<protein>
    <submittedName>
        <fullName evidence="8">DNA-binding response regulator</fullName>
    </submittedName>
</protein>
<evidence type="ECO:0000259" key="7">
    <source>
        <dbReference type="PROSITE" id="PS50110"/>
    </source>
</evidence>
<dbReference type="SUPFAM" id="SSF46894">
    <property type="entry name" value="C-terminal effector domain of the bipartite response regulators"/>
    <property type="match status" value="1"/>
</dbReference>
<dbReference type="SUPFAM" id="SSF52172">
    <property type="entry name" value="CheY-like"/>
    <property type="match status" value="1"/>
</dbReference>
<dbReference type="InterPro" id="IPR001789">
    <property type="entry name" value="Sig_transdc_resp-reg_receiver"/>
</dbReference>
<dbReference type="GO" id="GO:0006355">
    <property type="term" value="P:regulation of DNA-templated transcription"/>
    <property type="evidence" value="ECO:0007669"/>
    <property type="project" value="InterPro"/>
</dbReference>
<feature type="modified residue" description="4-aspartylphosphate" evidence="5">
    <location>
        <position position="58"/>
    </location>
</feature>
<evidence type="ECO:0000259" key="6">
    <source>
        <dbReference type="PROSITE" id="PS50043"/>
    </source>
</evidence>
<dbReference type="CDD" id="cd17535">
    <property type="entry name" value="REC_NarL-like"/>
    <property type="match status" value="1"/>
</dbReference>
<dbReference type="InterPro" id="IPR011006">
    <property type="entry name" value="CheY-like_superfamily"/>
</dbReference>
<gene>
    <name evidence="8" type="ORF">GCM10011430_12630</name>
</gene>
<dbReference type="InterPro" id="IPR039420">
    <property type="entry name" value="WalR-like"/>
</dbReference>
<reference evidence="8" key="2">
    <citation type="submission" date="2020-09" db="EMBL/GenBank/DDBJ databases">
        <authorList>
            <person name="Sun Q."/>
            <person name="Sedlacek I."/>
        </authorList>
    </citation>
    <scope>NUCLEOTIDE SEQUENCE</scope>
    <source>
        <strain evidence="8">CCM 7664</strain>
    </source>
</reference>
<dbReference type="InterPro" id="IPR000792">
    <property type="entry name" value="Tscrpt_reg_LuxR_C"/>
</dbReference>
<dbReference type="PANTHER" id="PTHR43214:SF41">
    <property type="entry name" value="NITRATE_NITRITE RESPONSE REGULATOR PROTEIN NARP"/>
    <property type="match status" value="1"/>
</dbReference>
<evidence type="ECO:0000256" key="5">
    <source>
        <dbReference type="PROSITE-ProRule" id="PRU00169"/>
    </source>
</evidence>
<dbReference type="PROSITE" id="PS50110">
    <property type="entry name" value="RESPONSE_REGULATORY"/>
    <property type="match status" value="1"/>
</dbReference>
<dbReference type="InterPro" id="IPR058245">
    <property type="entry name" value="NreC/VraR/RcsB-like_REC"/>
</dbReference>
<keyword evidence="1 5" id="KW-0597">Phosphoprotein</keyword>
<reference evidence="8" key="1">
    <citation type="journal article" date="2014" name="Int. J. Syst. Evol. Microbiol.">
        <title>Complete genome sequence of Corynebacterium casei LMG S-19264T (=DSM 44701T), isolated from a smear-ripened cheese.</title>
        <authorList>
            <consortium name="US DOE Joint Genome Institute (JGI-PGF)"/>
            <person name="Walter F."/>
            <person name="Albersmeier A."/>
            <person name="Kalinowski J."/>
            <person name="Ruckert C."/>
        </authorList>
    </citation>
    <scope>NUCLEOTIDE SEQUENCE</scope>
    <source>
        <strain evidence="8">CCM 7664</strain>
    </source>
</reference>
<dbReference type="SMART" id="SM00421">
    <property type="entry name" value="HTH_LUXR"/>
    <property type="match status" value="1"/>
</dbReference>
<dbReference type="GO" id="GO:0003677">
    <property type="term" value="F:DNA binding"/>
    <property type="evidence" value="ECO:0007669"/>
    <property type="project" value="UniProtKB-KW"/>
</dbReference>
<dbReference type="InterPro" id="IPR016032">
    <property type="entry name" value="Sig_transdc_resp-reg_C-effctor"/>
</dbReference>
<dbReference type="PANTHER" id="PTHR43214">
    <property type="entry name" value="TWO-COMPONENT RESPONSE REGULATOR"/>
    <property type="match status" value="1"/>
</dbReference>